<name>A0A7K4VSH1_9EMBE</name>
<proteinExistence type="predicted"/>
<feature type="non-terminal residue" evidence="3">
    <location>
        <position position="1"/>
    </location>
</feature>
<evidence type="ECO:0000259" key="2">
    <source>
        <dbReference type="PROSITE" id="PS50835"/>
    </source>
</evidence>
<evidence type="ECO:0000313" key="3">
    <source>
        <dbReference type="EMBL" id="NWR25140.1"/>
    </source>
</evidence>
<evidence type="ECO:0000256" key="1">
    <source>
        <dbReference type="ARBA" id="ARBA00023319"/>
    </source>
</evidence>
<reference evidence="3 4" key="1">
    <citation type="submission" date="2019-09" db="EMBL/GenBank/DDBJ databases">
        <title>Bird 10,000 Genomes (B10K) Project - Family phase.</title>
        <authorList>
            <person name="Zhang G."/>
        </authorList>
    </citation>
    <scope>NUCLEOTIDE SEQUENCE [LARGE SCALE GENOMIC DNA]</scope>
    <source>
        <strain evidence="3">B10K-DU-015-11</strain>
        <tissue evidence="3">Mixed tissue sample</tissue>
    </source>
</reference>
<dbReference type="EMBL" id="VYZJ01002658">
    <property type="protein sequence ID" value="NWR25140.1"/>
    <property type="molecule type" value="Genomic_DNA"/>
</dbReference>
<dbReference type="InterPro" id="IPR036179">
    <property type="entry name" value="Ig-like_dom_sf"/>
</dbReference>
<dbReference type="Proteomes" id="UP000580681">
    <property type="component" value="Unassembled WGS sequence"/>
</dbReference>
<gene>
    <name evidence="3" type="primary">Fcrl2_1</name>
    <name evidence="3" type="ORF">EMBFUC_R14911</name>
</gene>
<accession>A0A7K4VSH1</accession>
<keyword evidence="1" id="KW-0393">Immunoglobulin domain</keyword>
<dbReference type="AlphaFoldDB" id="A0A7K4VSH1"/>
<comment type="caution">
    <text evidence="3">The sequence shown here is derived from an EMBL/GenBank/DDBJ whole genome shotgun (WGS) entry which is preliminary data.</text>
</comment>
<organism evidence="3 4">
    <name type="scientific">Emberiza fucata</name>
    <dbReference type="NCBI Taxonomy" id="337179"/>
    <lineage>
        <taxon>Eukaryota</taxon>
        <taxon>Metazoa</taxon>
        <taxon>Chordata</taxon>
        <taxon>Craniata</taxon>
        <taxon>Vertebrata</taxon>
        <taxon>Euteleostomi</taxon>
        <taxon>Archelosauria</taxon>
        <taxon>Archosauria</taxon>
        <taxon>Dinosauria</taxon>
        <taxon>Saurischia</taxon>
        <taxon>Theropoda</taxon>
        <taxon>Coelurosauria</taxon>
        <taxon>Aves</taxon>
        <taxon>Neognathae</taxon>
        <taxon>Neoaves</taxon>
        <taxon>Telluraves</taxon>
        <taxon>Australaves</taxon>
        <taxon>Passeriformes</taxon>
        <taxon>Passeroidea</taxon>
        <taxon>Fringillidae</taxon>
        <taxon>Emberizinae</taxon>
        <taxon>Emberizini</taxon>
        <taxon>Emberiza</taxon>
    </lineage>
</organism>
<dbReference type="Gene3D" id="2.60.40.10">
    <property type="entry name" value="Immunoglobulins"/>
    <property type="match status" value="1"/>
</dbReference>
<dbReference type="InterPro" id="IPR013783">
    <property type="entry name" value="Ig-like_fold"/>
</dbReference>
<dbReference type="Pfam" id="PF00047">
    <property type="entry name" value="ig"/>
    <property type="match status" value="1"/>
</dbReference>
<evidence type="ECO:0000313" key="4">
    <source>
        <dbReference type="Proteomes" id="UP000580681"/>
    </source>
</evidence>
<feature type="domain" description="Ig-like" evidence="2">
    <location>
        <begin position="36"/>
        <end position="121"/>
    </location>
</feature>
<protein>
    <submittedName>
        <fullName evidence="3">FCRL2 protein</fullName>
    </submittedName>
</protein>
<dbReference type="InterPro" id="IPR013151">
    <property type="entry name" value="Immunoglobulin_dom"/>
</dbReference>
<feature type="non-terminal residue" evidence="3">
    <location>
        <position position="123"/>
    </location>
</feature>
<dbReference type="InterPro" id="IPR003599">
    <property type="entry name" value="Ig_sub"/>
</dbReference>
<dbReference type="SMART" id="SM00409">
    <property type="entry name" value="IG"/>
    <property type="match status" value="1"/>
</dbReference>
<dbReference type="InterPro" id="IPR007110">
    <property type="entry name" value="Ig-like_dom"/>
</dbReference>
<keyword evidence="4" id="KW-1185">Reference proteome</keyword>
<dbReference type="SUPFAM" id="SSF48726">
    <property type="entry name" value="Immunoglobulin"/>
    <property type="match status" value="1"/>
</dbReference>
<dbReference type="PROSITE" id="PS50835">
    <property type="entry name" value="IG_LIKE"/>
    <property type="match status" value="1"/>
</dbReference>
<sequence length="123" mass="13297">LQLHHSGRYHCRGWVSAAVPQWKESELVTVIELKVPLSGVPLGVQCPRGQVALRDSLVLSCTVAMGTGSLSLSWHQEGSEVLLGSSLCLELQHVGDNDSSQYRCRVNDGDSVAESDPLNVTIM</sequence>